<sequence>MNAVLTLPAMDPDEAERRRVAVAALTGVKVDGLVLGARIEGMPDLRGGWLRFANGAGLAIDRLEGAPLRFDADDAVGAAALIERAESLIAAVEAALGVSLEPEDLSAEPPAGLIVTIEHGAASRLRLALPVALPLLPARADFAPELVGALTLPATLSIEGPRIAPHDAAGLGQGDLLLIGGDTLPARLNVAGRSIAGRFDPAARQFHILSIGAS</sequence>
<evidence type="ECO:0000313" key="2">
    <source>
        <dbReference type="Proteomes" id="UP000218366"/>
    </source>
</evidence>
<evidence type="ECO:0000313" key="1">
    <source>
        <dbReference type="EMBL" id="PCD03203.1"/>
    </source>
</evidence>
<evidence type="ECO:0008006" key="3">
    <source>
        <dbReference type="Google" id="ProtNLM"/>
    </source>
</evidence>
<dbReference type="OrthoDB" id="7537058at2"/>
<dbReference type="Proteomes" id="UP000218366">
    <property type="component" value="Unassembled WGS sequence"/>
</dbReference>
<protein>
    <recommendedName>
        <fullName evidence="3">Flagellar motor switch protein FliN-like C-terminal domain-containing protein</fullName>
    </recommendedName>
</protein>
<dbReference type="AlphaFoldDB" id="A0A2A4B1Y4"/>
<reference evidence="1 2" key="1">
    <citation type="submission" date="2017-09" db="EMBL/GenBank/DDBJ databases">
        <title>Sphingomonas spermidinifaciens 9NM-10, whole genome shotgun sequence.</title>
        <authorList>
            <person name="Feng G."/>
            <person name="Zhu H."/>
        </authorList>
    </citation>
    <scope>NUCLEOTIDE SEQUENCE [LARGE SCALE GENOMIC DNA]</scope>
    <source>
        <strain evidence="1 2">9NM-10</strain>
    </source>
</reference>
<dbReference type="EMBL" id="NWMW01000001">
    <property type="protein sequence ID" value="PCD03203.1"/>
    <property type="molecule type" value="Genomic_DNA"/>
</dbReference>
<comment type="caution">
    <text evidence="1">The sequence shown here is derived from an EMBL/GenBank/DDBJ whole genome shotgun (WGS) entry which is preliminary data.</text>
</comment>
<name>A0A2A4B1Y4_9SPHN</name>
<accession>A0A2A4B1Y4</accession>
<gene>
    <name evidence="1" type="ORF">COC42_01920</name>
</gene>
<dbReference type="RefSeq" id="WP_096341602.1">
    <property type="nucleotide sequence ID" value="NZ_NWMW01000001.1"/>
</dbReference>
<keyword evidence="2" id="KW-1185">Reference proteome</keyword>
<proteinExistence type="predicted"/>
<organism evidence="1 2">
    <name type="scientific">Sphingomonas spermidinifaciens</name>
    <dbReference type="NCBI Taxonomy" id="1141889"/>
    <lineage>
        <taxon>Bacteria</taxon>
        <taxon>Pseudomonadati</taxon>
        <taxon>Pseudomonadota</taxon>
        <taxon>Alphaproteobacteria</taxon>
        <taxon>Sphingomonadales</taxon>
        <taxon>Sphingomonadaceae</taxon>
        <taxon>Sphingomonas</taxon>
    </lineage>
</organism>